<dbReference type="Gene3D" id="1.10.357.10">
    <property type="entry name" value="Tetracycline Repressor, domain 2"/>
    <property type="match status" value="1"/>
</dbReference>
<dbReference type="PANTHER" id="PTHR47506">
    <property type="entry name" value="TRANSCRIPTIONAL REGULATORY PROTEIN"/>
    <property type="match status" value="1"/>
</dbReference>
<reference evidence="6 7" key="1">
    <citation type="journal article" date="2011" name="BMC Genomics">
        <title>Comparative genome analysis and genome-guided physiological analysis of Roseobacter litoralis.</title>
        <authorList>
            <person name="Kalhoefer D."/>
            <person name="Thole S."/>
            <person name="Voget S."/>
            <person name="Lehmann R."/>
            <person name="Liesegang H."/>
            <person name="Wollher A."/>
            <person name="Daniel R."/>
            <person name="Simon M."/>
            <person name="Brinkhoff T."/>
        </authorList>
    </citation>
    <scope>NUCLEOTIDE SEQUENCE [LARGE SCALE GENOMIC DNA]</scope>
    <source>
        <strain evidence="7">ATCC 49566 / DSM 6996 / JCM 21268 / NBRC 15278 / OCh 149</strain>
    </source>
</reference>
<organism evidence="6 7">
    <name type="scientific">Roseobacter litoralis (strain ATCC 49566 / DSM 6996 / JCM 21268 / NBRC 15278 / OCh 149)</name>
    <dbReference type="NCBI Taxonomy" id="391595"/>
    <lineage>
        <taxon>Bacteria</taxon>
        <taxon>Pseudomonadati</taxon>
        <taxon>Pseudomonadota</taxon>
        <taxon>Alphaproteobacteria</taxon>
        <taxon>Rhodobacterales</taxon>
        <taxon>Roseobacteraceae</taxon>
        <taxon>Roseobacter</taxon>
    </lineage>
</organism>
<proteinExistence type="predicted"/>
<name>F7ZLF6_ROSLO</name>
<evidence type="ECO:0000259" key="5">
    <source>
        <dbReference type="PROSITE" id="PS50977"/>
    </source>
</evidence>
<dbReference type="SUPFAM" id="SSF48498">
    <property type="entry name" value="Tetracyclin repressor-like, C-terminal domain"/>
    <property type="match status" value="1"/>
</dbReference>
<dbReference type="STRING" id="391595.RLO149_c007890"/>
<protein>
    <submittedName>
        <fullName evidence="6">HTH-type transcriptional regulator, TetR family</fullName>
    </submittedName>
</protein>
<evidence type="ECO:0000313" key="6">
    <source>
        <dbReference type="EMBL" id="AEI92816.1"/>
    </source>
</evidence>
<evidence type="ECO:0000256" key="4">
    <source>
        <dbReference type="PROSITE-ProRule" id="PRU00335"/>
    </source>
</evidence>
<dbReference type="SUPFAM" id="SSF46689">
    <property type="entry name" value="Homeodomain-like"/>
    <property type="match status" value="1"/>
</dbReference>
<evidence type="ECO:0000256" key="3">
    <source>
        <dbReference type="ARBA" id="ARBA00023163"/>
    </source>
</evidence>
<evidence type="ECO:0000313" key="7">
    <source>
        <dbReference type="Proteomes" id="UP000001353"/>
    </source>
</evidence>
<dbReference type="Gene3D" id="1.10.10.60">
    <property type="entry name" value="Homeodomain-like"/>
    <property type="match status" value="1"/>
</dbReference>
<dbReference type="InterPro" id="IPR036271">
    <property type="entry name" value="Tet_transcr_reg_TetR-rel_C_sf"/>
</dbReference>
<dbReference type="HOGENOM" id="CLU_069356_28_0_5"/>
<keyword evidence="1" id="KW-0805">Transcription regulation</keyword>
<dbReference type="AlphaFoldDB" id="F7ZLF6"/>
<keyword evidence="2 4" id="KW-0238">DNA-binding</keyword>
<dbReference type="RefSeq" id="WP_013960756.1">
    <property type="nucleotide sequence ID" value="NC_015730.1"/>
</dbReference>
<sequence length="222" mass="24190">MQQPGRPREFDPDETLSKIMHLFWEHGYEATGLSDITKATGLGKASLYAAFGNKQSMYLKALAHYDARVVEGAVRILRAPDTAPLARIDAFLSAPLTALGDHADSRGCFLCNASADRAALDAQTATLVRTGYDKMRRAIVHALSQARPDMAQNARDQQAQLILTVYSGLRIMARSAKTLETLKPAKNAVMEILRNKPALRTLPKAHLGGLRTLSADPNRGPL</sequence>
<feature type="DNA-binding region" description="H-T-H motif" evidence="4">
    <location>
        <begin position="32"/>
        <end position="51"/>
    </location>
</feature>
<dbReference type="GO" id="GO:0003677">
    <property type="term" value="F:DNA binding"/>
    <property type="evidence" value="ECO:0007669"/>
    <property type="project" value="UniProtKB-UniRule"/>
</dbReference>
<gene>
    <name evidence="6" type="ordered locus">RLO149_c007890</name>
</gene>
<keyword evidence="3" id="KW-0804">Transcription</keyword>
<dbReference type="PROSITE" id="PS50977">
    <property type="entry name" value="HTH_TETR_2"/>
    <property type="match status" value="1"/>
</dbReference>
<dbReference type="OrthoDB" id="9779746at2"/>
<evidence type="ECO:0000256" key="2">
    <source>
        <dbReference type="ARBA" id="ARBA00023125"/>
    </source>
</evidence>
<feature type="domain" description="HTH tetR-type" evidence="5">
    <location>
        <begin position="9"/>
        <end position="69"/>
    </location>
</feature>
<dbReference type="PANTHER" id="PTHR47506:SF1">
    <property type="entry name" value="HTH-TYPE TRANSCRIPTIONAL REGULATOR YJDC"/>
    <property type="match status" value="1"/>
</dbReference>
<accession>F7ZLF6</accession>
<keyword evidence="7" id="KW-1185">Reference proteome</keyword>
<dbReference type="Proteomes" id="UP000001353">
    <property type="component" value="Chromosome"/>
</dbReference>
<dbReference type="Pfam" id="PF00440">
    <property type="entry name" value="TetR_N"/>
    <property type="match status" value="1"/>
</dbReference>
<dbReference type="eggNOG" id="COG1309">
    <property type="taxonomic scope" value="Bacteria"/>
</dbReference>
<dbReference type="EMBL" id="CP002623">
    <property type="protein sequence ID" value="AEI92816.1"/>
    <property type="molecule type" value="Genomic_DNA"/>
</dbReference>
<dbReference type="InterPro" id="IPR009057">
    <property type="entry name" value="Homeodomain-like_sf"/>
</dbReference>
<dbReference type="KEGG" id="rli:RLO149_c007890"/>
<evidence type="ECO:0000256" key="1">
    <source>
        <dbReference type="ARBA" id="ARBA00023015"/>
    </source>
</evidence>
<dbReference type="InterPro" id="IPR001647">
    <property type="entry name" value="HTH_TetR"/>
</dbReference>